<dbReference type="GO" id="GO:0003824">
    <property type="term" value="F:catalytic activity"/>
    <property type="evidence" value="ECO:0007669"/>
    <property type="project" value="InterPro"/>
</dbReference>
<dbReference type="OrthoDB" id="2472181at2"/>
<evidence type="ECO:0000259" key="4">
    <source>
        <dbReference type="PROSITE" id="PS50075"/>
    </source>
</evidence>
<dbReference type="InterPro" id="IPR020845">
    <property type="entry name" value="AMP-binding_CS"/>
</dbReference>
<dbReference type="Pfam" id="PF00550">
    <property type="entry name" value="PP-binding"/>
    <property type="match status" value="2"/>
</dbReference>
<dbReference type="InterPro" id="IPR010071">
    <property type="entry name" value="AA_adenyl_dom"/>
</dbReference>
<dbReference type="InterPro" id="IPR006162">
    <property type="entry name" value="Ppantetheine_attach_site"/>
</dbReference>
<reference evidence="5 6" key="1">
    <citation type="submission" date="2015-10" db="EMBL/GenBank/DDBJ databases">
        <title>Draft genome sequence of Streptomyces yokosukanensis DSM 40224, type strain for the species Streptomyces yokosukanensis.</title>
        <authorList>
            <person name="Ruckert C."/>
            <person name="Winkler A."/>
            <person name="Kalinowski J."/>
            <person name="Kampfer P."/>
            <person name="Glaeser S."/>
        </authorList>
    </citation>
    <scope>NUCLEOTIDE SEQUENCE [LARGE SCALE GENOMIC DNA]</scope>
    <source>
        <strain evidence="5 6">DSM 40224</strain>
    </source>
</reference>
<dbReference type="Gene3D" id="1.10.1200.10">
    <property type="entry name" value="ACP-like"/>
    <property type="match status" value="2"/>
</dbReference>
<dbReference type="SUPFAM" id="SSF56801">
    <property type="entry name" value="Acetyl-CoA synthetase-like"/>
    <property type="match status" value="2"/>
</dbReference>
<feature type="domain" description="Carrier" evidence="4">
    <location>
        <begin position="630"/>
        <end position="705"/>
    </location>
</feature>
<dbReference type="SUPFAM" id="SSF47336">
    <property type="entry name" value="ACP-like"/>
    <property type="match status" value="2"/>
</dbReference>
<evidence type="ECO:0000256" key="3">
    <source>
        <dbReference type="ARBA" id="ARBA00022553"/>
    </source>
</evidence>
<dbReference type="Gene3D" id="3.40.50.980">
    <property type="match status" value="2"/>
</dbReference>
<protein>
    <recommendedName>
        <fullName evidence="4">Carrier domain-containing protein</fullName>
    </recommendedName>
</protein>
<dbReference type="EMBL" id="LMWN01000079">
    <property type="protein sequence ID" value="KUM98074.1"/>
    <property type="molecule type" value="Genomic_DNA"/>
</dbReference>
<evidence type="ECO:0000313" key="6">
    <source>
        <dbReference type="Proteomes" id="UP000053127"/>
    </source>
</evidence>
<evidence type="ECO:0000256" key="1">
    <source>
        <dbReference type="ARBA" id="ARBA00001957"/>
    </source>
</evidence>
<dbReference type="InterPro" id="IPR045851">
    <property type="entry name" value="AMP-bd_C_sf"/>
</dbReference>
<dbReference type="GO" id="GO:0043041">
    <property type="term" value="P:amino acid activation for nonribosomal peptide biosynthetic process"/>
    <property type="evidence" value="ECO:0007669"/>
    <property type="project" value="TreeGrafter"/>
</dbReference>
<dbReference type="InterPro" id="IPR020806">
    <property type="entry name" value="PKS_PP-bd"/>
</dbReference>
<dbReference type="InterPro" id="IPR025110">
    <property type="entry name" value="AMP-bd_C"/>
</dbReference>
<dbReference type="InterPro" id="IPR001242">
    <property type="entry name" value="Condensation_dom"/>
</dbReference>
<dbReference type="RefSeq" id="WP_067136346.1">
    <property type="nucleotide sequence ID" value="NZ_KQ948236.1"/>
</dbReference>
<dbReference type="PANTHER" id="PTHR45527:SF1">
    <property type="entry name" value="FATTY ACID SYNTHASE"/>
    <property type="match status" value="1"/>
</dbReference>
<comment type="cofactor">
    <cofactor evidence="1">
        <name>pantetheine 4'-phosphate</name>
        <dbReference type="ChEBI" id="CHEBI:47942"/>
    </cofactor>
</comment>
<dbReference type="SMART" id="SM00823">
    <property type="entry name" value="PKS_PP"/>
    <property type="match status" value="2"/>
</dbReference>
<dbReference type="GO" id="GO:0017000">
    <property type="term" value="P:antibiotic biosynthetic process"/>
    <property type="evidence" value="ECO:0007669"/>
    <property type="project" value="UniProtKB-ARBA"/>
</dbReference>
<dbReference type="PROSITE" id="PS50075">
    <property type="entry name" value="CARRIER"/>
    <property type="match status" value="2"/>
</dbReference>
<sequence>MIQGDITSSESLGFRLFTERIDQIDTPAEGLTVRYRFTGRDIPTLTLQASESYAIRVPLDSIKQEIQECCARWADVSGRTISSIDLLRRADAEIQDGLNRKPSRKFADSSIVAQVLAHAAEDPGLVAVTTEEGDTTYGQLERFSSVLAEQLRAAGVRAGAIVPIVTRRGLFEIVAMLAVMRVGAAYSCFDAEQLNQRDVQALSALGSDTVLVEGEADRVHGGEEGAEESLARRLPGLRVIRGFVTDAPPGHPGGETPSTYEAITGDQLTHVIHTSGSTGVPKAVGIRHESVLNFSLEADYLPGEYRRVFVHYSSLSFDATTFEVWAPLIRGDRVVVAPPGRVTPRTLGTLMRQHGVTTAWVTIGLLQALAADDISLIDGPVEIFTGGDVVDPAVVRTTLEAVEGRSVTVVYGPTETTVWVTTRRYESAADVPGRIPLGTPIKGAQVQVLDALGRRLPPGVPGELSVAGLPVAAGYLGEAQASSDRFVPCTWGSGELRMYRTGDMARRGATGELEFLGRRDSQVKAGGFRIELDEVEALLRRHPGVADVAVAAVPDSLGRLQVHAWITAREPELTVEDVQAYADDNLPHYMVPARYWSADSIPLNRSGKVDRKALAAGTFVPLRSRHATAGLVTPTERLVGEIMQQVLGCGEIARDEDFFTIGGTSLSALRVMAAIEKAAFVALPPGTAFRHRTPRALALAVEAARETAEAERQTDKPQEDIQPLSPEQASLLFMQEMFADGKPVYHVPLLFELTGEVDPERLCHAVDTVVANEIALRSALARRDGVYWTVPVGDPPRTMFLDLTSESPADAERQAKAIVQDLCARPFTEGEALFRCAVLRHSAGRVTLAAVAHHVVFDGASRSLFMRRLEAAYTGEPIDSSRYRFTAPPQREPSAAAVAYWLEVFSSPPPSLELSPEQRPEALSGAGRTYRFDWSDLLARVEAVAGRTGGTVTSVLLASFAVVLSRFARQNDVVVATAFSGRHRQDSADAIGMHVSTLPLRMNVDPALPGGHFVKSVQDLLLEALEHSDCSFDRIVALAGAERHASRLPLAQTMLVVNEEAGDWFGSVDGVRCTATPIDLGVARFDLAVSFSVSDGRLTGTAEFAHEVLPEHLVVSLVDSWHVLLDSLQAALDEPVGSFALLSDADREAIVRRGTGARSEPSAATLWDAVARWERESPSAVALRTTDSTITYAELMRRTRALRAGLHSRGVRAGQVVALALPRGVAVVETMLAVAGLGAVYMPLAAATPLERLRNLTTAVGARWLVTDGDAPQVEGVVHLSLAGLTEGPDGTATGDAPATTEPGGGVRADELLCVMTTSGTTGTPKAINLTHANLLSFTADPDFDDGHEVVVFHAPHSFDAAAYEIWVPLTRGNTVFIAPDRQFDLADYRWLVKESQATAMAVTAGLFRVLAQTDPSCFAGLKTVLAGGDVVTVEAVRDVLAACPDLVVRHQYGPTETTTFATTLAIDASTDLSGMKRLPLGGPTAGTRVYVLDRQLKPVPPGCAGEICIAGDGVAMGYRSADPEAHDNFVADPFGAPGARMYRTGDIGYWSDAGLNFVGRADQQVKIRGFRVEPGEVDHAIRKQPGVADVAVGVLDGGERGKYLGAIVVPDEGVSLTAQALRVSLSAALPDHLVPSRIVVLPALPMTGNGKVDTSVLQDRLAAEPAQQAALAAEPERPSGEAGVVLTCMREVLGAPTLREEDNFFDFGGSSLDAMRLAAMLRDAGLRCSVRDIYRLQTAELLAQSCQAI</sequence>
<dbReference type="InterPro" id="IPR042099">
    <property type="entry name" value="ANL_N_sf"/>
</dbReference>
<dbReference type="Proteomes" id="UP000053127">
    <property type="component" value="Unassembled WGS sequence"/>
</dbReference>
<accession>A0A101NRV2</accession>
<dbReference type="Pfam" id="PF00668">
    <property type="entry name" value="Condensation"/>
    <property type="match status" value="1"/>
</dbReference>
<dbReference type="Gene3D" id="2.30.38.10">
    <property type="entry name" value="Luciferase, Domain 3"/>
    <property type="match status" value="1"/>
</dbReference>
<dbReference type="GO" id="GO:0031177">
    <property type="term" value="F:phosphopantetheine binding"/>
    <property type="evidence" value="ECO:0007669"/>
    <property type="project" value="InterPro"/>
</dbReference>
<dbReference type="GO" id="GO:0005737">
    <property type="term" value="C:cytoplasm"/>
    <property type="evidence" value="ECO:0007669"/>
    <property type="project" value="TreeGrafter"/>
</dbReference>
<dbReference type="InterPro" id="IPR036736">
    <property type="entry name" value="ACP-like_sf"/>
</dbReference>
<organism evidence="5 6">
    <name type="scientific">Streptomyces yokosukanensis</name>
    <dbReference type="NCBI Taxonomy" id="67386"/>
    <lineage>
        <taxon>Bacteria</taxon>
        <taxon>Bacillati</taxon>
        <taxon>Actinomycetota</taxon>
        <taxon>Actinomycetes</taxon>
        <taxon>Kitasatosporales</taxon>
        <taxon>Streptomycetaceae</taxon>
        <taxon>Streptomyces</taxon>
    </lineage>
</organism>
<evidence type="ECO:0000256" key="2">
    <source>
        <dbReference type="ARBA" id="ARBA00022450"/>
    </source>
</evidence>
<dbReference type="Gene3D" id="3.30.559.30">
    <property type="entry name" value="Nonribosomal peptide synthetase, condensation domain"/>
    <property type="match status" value="1"/>
</dbReference>
<dbReference type="InterPro" id="IPR009081">
    <property type="entry name" value="PP-bd_ACP"/>
</dbReference>
<dbReference type="PROSITE" id="PS00012">
    <property type="entry name" value="PHOSPHOPANTETHEINE"/>
    <property type="match status" value="1"/>
</dbReference>
<feature type="domain" description="Carrier" evidence="4">
    <location>
        <begin position="1677"/>
        <end position="1750"/>
    </location>
</feature>
<gene>
    <name evidence="5" type="ORF">AQI95_41535</name>
</gene>
<dbReference type="Pfam" id="PF00501">
    <property type="entry name" value="AMP-binding"/>
    <property type="match status" value="2"/>
</dbReference>
<keyword evidence="3" id="KW-0597">Phosphoprotein</keyword>
<dbReference type="GO" id="GO:0044550">
    <property type="term" value="P:secondary metabolite biosynthetic process"/>
    <property type="evidence" value="ECO:0007669"/>
    <property type="project" value="TreeGrafter"/>
</dbReference>
<dbReference type="NCBIfam" id="TIGR01733">
    <property type="entry name" value="AA-adenyl-dom"/>
    <property type="match status" value="2"/>
</dbReference>
<dbReference type="Pfam" id="PF13193">
    <property type="entry name" value="AMP-binding_C"/>
    <property type="match status" value="2"/>
</dbReference>
<dbReference type="InterPro" id="IPR023213">
    <property type="entry name" value="CAT-like_dom_sf"/>
</dbReference>
<dbReference type="InterPro" id="IPR000873">
    <property type="entry name" value="AMP-dep_synth/lig_dom"/>
</dbReference>
<dbReference type="STRING" id="67386.AQI95_41535"/>
<comment type="caution">
    <text evidence="5">The sequence shown here is derived from an EMBL/GenBank/DDBJ whole genome shotgun (WGS) entry which is preliminary data.</text>
</comment>
<name>A0A101NRV2_9ACTN</name>
<dbReference type="Gene3D" id="3.30.559.10">
    <property type="entry name" value="Chloramphenicol acetyltransferase-like domain"/>
    <property type="match status" value="1"/>
</dbReference>
<dbReference type="PANTHER" id="PTHR45527">
    <property type="entry name" value="NONRIBOSOMAL PEPTIDE SYNTHETASE"/>
    <property type="match status" value="1"/>
</dbReference>
<dbReference type="SUPFAM" id="SSF52777">
    <property type="entry name" value="CoA-dependent acyltransferases"/>
    <property type="match status" value="2"/>
</dbReference>
<keyword evidence="2" id="KW-0596">Phosphopantetheine</keyword>
<evidence type="ECO:0000313" key="5">
    <source>
        <dbReference type="EMBL" id="KUM98074.1"/>
    </source>
</evidence>
<dbReference type="Gene3D" id="3.30.300.30">
    <property type="match status" value="2"/>
</dbReference>
<proteinExistence type="predicted"/>
<keyword evidence="6" id="KW-1185">Reference proteome</keyword>
<dbReference type="PROSITE" id="PS00455">
    <property type="entry name" value="AMP_BINDING"/>
    <property type="match status" value="2"/>
</dbReference>
<dbReference type="Gene3D" id="3.40.50.12780">
    <property type="entry name" value="N-terminal domain of ligase-like"/>
    <property type="match status" value="1"/>
</dbReference>
<dbReference type="GO" id="GO:0008610">
    <property type="term" value="P:lipid biosynthetic process"/>
    <property type="evidence" value="ECO:0007669"/>
    <property type="project" value="UniProtKB-ARBA"/>
</dbReference>